<evidence type="ECO:0000313" key="3">
    <source>
        <dbReference type="Proteomes" id="UP001221757"/>
    </source>
</evidence>
<sequence>MFPHLLGPALGASAEVLSSNAFLPVYFSLDIRDAKAKYIEKQDHFIGLSISFKDRVPEWQLMPRKTQKVGKEVIMPSQRAIYQIMLAEDTNFSSTMVPINKIAKFLDHGLKTRNTAAHELQSYKKEIMTRTAKLRDQISDFRQDQKDFMRNVGDKVAAEAVAAPAIEDERLYLPPDLTEPERKQMDLVDLGREEARWREGQAFDALRSLQNVVKALIHQIRHVGDSKRTDGLLWRSKVLPAVGSQGEEDEDIDMQDSEAVVDAEHDSQMTAITGTQIDKHRSGEPQPMLDVQTT</sequence>
<name>A0AAD7D429_MYCRO</name>
<accession>A0AAD7D429</accession>
<evidence type="ECO:0000256" key="1">
    <source>
        <dbReference type="SAM" id="MobiDB-lite"/>
    </source>
</evidence>
<dbReference type="Proteomes" id="UP001221757">
    <property type="component" value="Unassembled WGS sequence"/>
</dbReference>
<dbReference type="AlphaFoldDB" id="A0AAD7D429"/>
<reference evidence="2" key="1">
    <citation type="submission" date="2023-03" db="EMBL/GenBank/DDBJ databases">
        <title>Massive genome expansion in bonnet fungi (Mycena s.s.) driven by repeated elements and novel gene families across ecological guilds.</title>
        <authorList>
            <consortium name="Lawrence Berkeley National Laboratory"/>
            <person name="Harder C.B."/>
            <person name="Miyauchi S."/>
            <person name="Viragh M."/>
            <person name="Kuo A."/>
            <person name="Thoen E."/>
            <person name="Andreopoulos B."/>
            <person name="Lu D."/>
            <person name="Skrede I."/>
            <person name="Drula E."/>
            <person name="Henrissat B."/>
            <person name="Morin E."/>
            <person name="Kohler A."/>
            <person name="Barry K."/>
            <person name="LaButti K."/>
            <person name="Morin E."/>
            <person name="Salamov A."/>
            <person name="Lipzen A."/>
            <person name="Mereny Z."/>
            <person name="Hegedus B."/>
            <person name="Baldrian P."/>
            <person name="Stursova M."/>
            <person name="Weitz H."/>
            <person name="Taylor A."/>
            <person name="Grigoriev I.V."/>
            <person name="Nagy L.G."/>
            <person name="Martin F."/>
            <person name="Kauserud H."/>
        </authorList>
    </citation>
    <scope>NUCLEOTIDE SEQUENCE</scope>
    <source>
        <strain evidence="2">CBHHK067</strain>
    </source>
</reference>
<keyword evidence="3" id="KW-1185">Reference proteome</keyword>
<dbReference type="EMBL" id="JARKIE010000135">
    <property type="protein sequence ID" value="KAJ7678345.1"/>
    <property type="molecule type" value="Genomic_DNA"/>
</dbReference>
<gene>
    <name evidence="2" type="ORF">B0H17DRAFT_1139417</name>
</gene>
<protein>
    <submittedName>
        <fullName evidence="2">Uncharacterized protein</fullName>
    </submittedName>
</protein>
<comment type="caution">
    <text evidence="2">The sequence shown here is derived from an EMBL/GenBank/DDBJ whole genome shotgun (WGS) entry which is preliminary data.</text>
</comment>
<evidence type="ECO:0000313" key="2">
    <source>
        <dbReference type="EMBL" id="KAJ7678345.1"/>
    </source>
</evidence>
<organism evidence="2 3">
    <name type="scientific">Mycena rosella</name>
    <name type="common">Pink bonnet</name>
    <name type="synonym">Agaricus rosellus</name>
    <dbReference type="NCBI Taxonomy" id="1033263"/>
    <lineage>
        <taxon>Eukaryota</taxon>
        <taxon>Fungi</taxon>
        <taxon>Dikarya</taxon>
        <taxon>Basidiomycota</taxon>
        <taxon>Agaricomycotina</taxon>
        <taxon>Agaricomycetes</taxon>
        <taxon>Agaricomycetidae</taxon>
        <taxon>Agaricales</taxon>
        <taxon>Marasmiineae</taxon>
        <taxon>Mycenaceae</taxon>
        <taxon>Mycena</taxon>
    </lineage>
</organism>
<feature type="region of interest" description="Disordered" evidence="1">
    <location>
        <begin position="273"/>
        <end position="294"/>
    </location>
</feature>
<proteinExistence type="predicted"/>